<evidence type="ECO:0000313" key="2">
    <source>
        <dbReference type="EMBL" id="GII20990.1"/>
    </source>
</evidence>
<feature type="region of interest" description="Disordered" evidence="1">
    <location>
        <begin position="1"/>
        <end position="25"/>
    </location>
</feature>
<keyword evidence="3" id="KW-1185">Reference proteome</keyword>
<dbReference type="Proteomes" id="UP000599074">
    <property type="component" value="Unassembled WGS sequence"/>
</dbReference>
<accession>A0A8J3WY77</accession>
<reference evidence="2" key="1">
    <citation type="submission" date="2021-01" db="EMBL/GenBank/DDBJ databases">
        <title>Whole genome shotgun sequence of Planosporangium mesophilum NBRC 109066.</title>
        <authorList>
            <person name="Komaki H."/>
            <person name="Tamura T."/>
        </authorList>
    </citation>
    <scope>NUCLEOTIDE SEQUENCE</scope>
    <source>
        <strain evidence="2">NBRC 109066</strain>
    </source>
</reference>
<evidence type="ECO:0000313" key="3">
    <source>
        <dbReference type="Proteomes" id="UP000599074"/>
    </source>
</evidence>
<organism evidence="2 3">
    <name type="scientific">Planosporangium mesophilum</name>
    <dbReference type="NCBI Taxonomy" id="689768"/>
    <lineage>
        <taxon>Bacteria</taxon>
        <taxon>Bacillati</taxon>
        <taxon>Actinomycetota</taxon>
        <taxon>Actinomycetes</taxon>
        <taxon>Micromonosporales</taxon>
        <taxon>Micromonosporaceae</taxon>
        <taxon>Planosporangium</taxon>
    </lineage>
</organism>
<name>A0A8J3WY77_9ACTN</name>
<feature type="compositionally biased region" description="Low complexity" evidence="1">
    <location>
        <begin position="1"/>
        <end position="20"/>
    </location>
</feature>
<protein>
    <recommendedName>
        <fullName evidence="4">Uridine kinase</fullName>
    </recommendedName>
</protein>
<comment type="caution">
    <text evidence="2">The sequence shown here is derived from an EMBL/GenBank/DDBJ whole genome shotgun (WGS) entry which is preliminary data.</text>
</comment>
<dbReference type="EMBL" id="BOON01000005">
    <property type="protein sequence ID" value="GII20990.1"/>
    <property type="molecule type" value="Genomic_DNA"/>
</dbReference>
<dbReference type="AlphaFoldDB" id="A0A8J3WY77"/>
<evidence type="ECO:0000256" key="1">
    <source>
        <dbReference type="SAM" id="MobiDB-lite"/>
    </source>
</evidence>
<sequence length="233" mass="24894">MSRQPGSAAGAPGTSAASVPETGAPGTFADLAERIRAAPARLGPVRLVAVDGPAGAGKSTFAGRLAHALREAGVKTTEIHTDDLLDGWADMVTFWPRFDRGVLEPLRGGRPGSYRRYDWHAARFGGAVPVPVPDVLVIEGVTSARAVIRPELTLSVFVTAPRDLRLARAVRRDGEALRPHLLRWLADEAAHFAADRTAEHADLVVNGAPDGPLDPEYQYLRSTTTGGRSEVRR</sequence>
<dbReference type="SUPFAM" id="SSF52540">
    <property type="entry name" value="P-loop containing nucleoside triphosphate hydrolases"/>
    <property type="match status" value="1"/>
</dbReference>
<proteinExistence type="predicted"/>
<dbReference type="Gene3D" id="3.40.50.300">
    <property type="entry name" value="P-loop containing nucleotide triphosphate hydrolases"/>
    <property type="match status" value="1"/>
</dbReference>
<dbReference type="InterPro" id="IPR027417">
    <property type="entry name" value="P-loop_NTPase"/>
</dbReference>
<gene>
    <name evidence="2" type="ORF">Pme01_05870</name>
</gene>
<evidence type="ECO:0008006" key="4">
    <source>
        <dbReference type="Google" id="ProtNLM"/>
    </source>
</evidence>